<organism evidence="23 24">
    <name type="scientific">Plutella xylostella</name>
    <name type="common">Diamondback moth</name>
    <name type="synonym">Plutella maculipennis</name>
    <dbReference type="NCBI Taxonomy" id="51655"/>
    <lineage>
        <taxon>Eukaryota</taxon>
        <taxon>Metazoa</taxon>
        <taxon>Ecdysozoa</taxon>
        <taxon>Arthropoda</taxon>
        <taxon>Hexapoda</taxon>
        <taxon>Insecta</taxon>
        <taxon>Pterygota</taxon>
        <taxon>Neoptera</taxon>
        <taxon>Endopterygota</taxon>
        <taxon>Lepidoptera</taxon>
        <taxon>Glossata</taxon>
        <taxon>Ditrysia</taxon>
        <taxon>Yponomeutoidea</taxon>
        <taxon>Plutellidae</taxon>
        <taxon>Plutella</taxon>
    </lineage>
</organism>
<evidence type="ECO:0000256" key="18">
    <source>
        <dbReference type="ARBA" id="ARBA00048739"/>
    </source>
</evidence>
<evidence type="ECO:0000256" key="22">
    <source>
        <dbReference type="RuleBase" id="RU000363"/>
    </source>
</evidence>
<comment type="similarity">
    <text evidence="1 22">Belongs to the short-chain dehydrogenases/reductases (SDR) family.</text>
</comment>
<gene>
    <name evidence="23" type="ORF">PLXY2_LOCUS1514</name>
</gene>
<evidence type="ECO:0000256" key="10">
    <source>
        <dbReference type="ARBA" id="ARBA00047672"/>
    </source>
</evidence>
<evidence type="ECO:0000256" key="12">
    <source>
        <dbReference type="ARBA" id="ARBA00048140"/>
    </source>
</evidence>
<comment type="function">
    <text evidence="8">Catalyzes the NAD-dependent dehydrogenation (oxidation) of a broad array of hydroxylated polyunsaturated fatty acids (mainly eicosanoids and docosanoids, including prostaglandins, lipoxins and resolvins), yielding their corresponding keto (oxo) metabolites. Decreases the levels of the pro-proliferative prostaglandins such as prostaglandin E2 (whose activity is increased in cancer because of an increase in the expression of cyclooxygenase 2) and generates oxo-fatty acid products that can profoundly influence cell function by abrogating pro-inflammatory cytokine expression. Converts resolvins E1, D1 and D2 to their oxo products, which represents a mode of resolvin inactivation. Resolvin E1 plays important roles during the resolution phase of acute inflammation, while resolvins D1 and D2 have a unique role in obesity-induced adipose inflammation.</text>
</comment>
<dbReference type="Gene3D" id="3.40.50.720">
    <property type="entry name" value="NAD(P)-binding Rossmann-like Domain"/>
    <property type="match status" value="1"/>
</dbReference>
<evidence type="ECO:0000256" key="16">
    <source>
        <dbReference type="ARBA" id="ARBA00048535"/>
    </source>
</evidence>
<evidence type="ECO:0000256" key="11">
    <source>
        <dbReference type="ARBA" id="ARBA00048008"/>
    </source>
</evidence>
<dbReference type="SUPFAM" id="SSF51735">
    <property type="entry name" value="NAD(P)-binding Rossmann-fold domains"/>
    <property type="match status" value="1"/>
</dbReference>
<keyword evidence="24" id="KW-1185">Reference proteome</keyword>
<dbReference type="InterPro" id="IPR020904">
    <property type="entry name" value="Sc_DH/Rdtase_CS"/>
</dbReference>
<comment type="catalytic activity">
    <reaction evidence="19">
        <text>resolvin D2 + NAD(+) = 16-oxoresolvin D2 + NADH + H(+)</text>
        <dbReference type="Rhea" id="RHEA:53588"/>
        <dbReference type="ChEBI" id="CHEBI:15378"/>
        <dbReference type="ChEBI" id="CHEBI:57540"/>
        <dbReference type="ChEBI" id="CHEBI:57945"/>
        <dbReference type="ChEBI" id="CHEBI:133367"/>
        <dbReference type="ChEBI" id="CHEBI:137498"/>
    </reaction>
    <physiologicalReaction direction="left-to-right" evidence="19">
        <dbReference type="Rhea" id="RHEA:53589"/>
    </physiologicalReaction>
</comment>
<evidence type="ECO:0000256" key="9">
    <source>
        <dbReference type="ARBA" id="ARBA00047325"/>
    </source>
</evidence>
<comment type="caution">
    <text evidence="23">The sequence shown here is derived from an EMBL/GenBank/DDBJ whole genome shotgun (WGS) entry which is preliminary data.</text>
</comment>
<dbReference type="GO" id="GO:0016404">
    <property type="term" value="F:15-hydroxyprostaglandin dehydrogenase (NAD+) activity"/>
    <property type="evidence" value="ECO:0007669"/>
    <property type="project" value="UniProtKB-EC"/>
</dbReference>
<dbReference type="EC" id="1.1.1.141" evidence="3"/>
<evidence type="ECO:0000256" key="19">
    <source>
        <dbReference type="ARBA" id="ARBA00048921"/>
    </source>
</evidence>
<comment type="catalytic activity">
    <reaction evidence="11">
        <text>14-hydroxy-(4Z,7Z,10Z,12E,16Z,19Z)-docosahexaenoate + NAD(+) = 14-oxo-(4Z,7Z,10Z,12E,16Z,19Z)-docosahexaenoate + NADH + H(+)</text>
        <dbReference type="Rhea" id="RHEA:48952"/>
        <dbReference type="ChEBI" id="CHEBI:15378"/>
        <dbReference type="ChEBI" id="CHEBI:57540"/>
        <dbReference type="ChEBI" id="CHEBI:57945"/>
        <dbReference type="ChEBI" id="CHEBI:90866"/>
        <dbReference type="ChEBI" id="CHEBI:90867"/>
    </reaction>
    <physiologicalReaction direction="left-to-right" evidence="11">
        <dbReference type="Rhea" id="RHEA:48953"/>
    </physiologicalReaction>
</comment>
<evidence type="ECO:0000256" key="1">
    <source>
        <dbReference type="ARBA" id="ARBA00006484"/>
    </source>
</evidence>
<dbReference type="PRINTS" id="PR00080">
    <property type="entry name" value="SDRFAMILY"/>
</dbReference>
<evidence type="ECO:0000256" key="14">
    <source>
        <dbReference type="ARBA" id="ARBA00048170"/>
    </source>
</evidence>
<evidence type="ECO:0000256" key="2">
    <source>
        <dbReference type="ARBA" id="ARBA00023002"/>
    </source>
</evidence>
<evidence type="ECO:0000256" key="20">
    <source>
        <dbReference type="ARBA" id="ARBA00049151"/>
    </source>
</evidence>
<dbReference type="InterPro" id="IPR002347">
    <property type="entry name" value="SDR_fam"/>
</dbReference>
<comment type="catalytic activity">
    <reaction evidence="10">
        <text>resolvin D1 + NAD(+) = 8-oxoresolvin D1 + NADH + H(+)</text>
        <dbReference type="Rhea" id="RHEA:50124"/>
        <dbReference type="ChEBI" id="CHEBI:15378"/>
        <dbReference type="ChEBI" id="CHEBI:57540"/>
        <dbReference type="ChEBI" id="CHEBI:57945"/>
        <dbReference type="ChEBI" id="CHEBI:132079"/>
        <dbReference type="ChEBI" id="CHEBI:132080"/>
    </reaction>
    <physiologicalReaction direction="left-to-right" evidence="10">
        <dbReference type="Rhea" id="RHEA:50125"/>
    </physiologicalReaction>
</comment>
<protein>
    <recommendedName>
        <fullName evidence="5">15-hydroxyprostaglandin dehydrogenase [NAD(+)]</fullName>
        <ecNumber evidence="3">1.1.1.141</ecNumber>
        <ecNumber evidence="4">1.1.1.232</ecNumber>
    </recommendedName>
    <alternativeName>
        <fullName evidence="7">Eicosanoid/docosanoid dehydrogenase [NAD(+)]</fullName>
    </alternativeName>
    <alternativeName>
        <fullName evidence="6">Prostaglandin dehydrogenase 1</fullName>
    </alternativeName>
</protein>
<evidence type="ECO:0000256" key="4">
    <source>
        <dbReference type="ARBA" id="ARBA00039060"/>
    </source>
</evidence>
<dbReference type="Proteomes" id="UP000653454">
    <property type="component" value="Unassembled WGS sequence"/>
</dbReference>
<comment type="catalytic activity">
    <reaction evidence="16">
        <text>lipoxin A4 + NAD(+) = 15-oxo-(5S,6R)-dihydroxy-(7E,9E,11Z,13E)-eicosatetraenoate + NADH + H(+)</text>
        <dbReference type="Rhea" id="RHEA:41572"/>
        <dbReference type="ChEBI" id="CHEBI:15378"/>
        <dbReference type="ChEBI" id="CHEBI:57540"/>
        <dbReference type="ChEBI" id="CHEBI:57945"/>
        <dbReference type="ChEBI" id="CHEBI:67026"/>
        <dbReference type="ChEBI" id="CHEBI:78311"/>
    </reaction>
    <physiologicalReaction direction="left-to-right" evidence="16">
        <dbReference type="Rhea" id="RHEA:41573"/>
    </physiologicalReaction>
</comment>
<evidence type="ECO:0000256" key="6">
    <source>
        <dbReference type="ARBA" id="ARBA00041812"/>
    </source>
</evidence>
<dbReference type="PRINTS" id="PR00081">
    <property type="entry name" value="GDHRDH"/>
</dbReference>
<comment type="catalytic activity">
    <reaction evidence="18">
        <text>prostaglandin E2 + NAD(+) = 15-oxoprostaglandin E2 + NADH + H(+)</text>
        <dbReference type="Rhea" id="RHEA:11876"/>
        <dbReference type="ChEBI" id="CHEBI:15378"/>
        <dbReference type="ChEBI" id="CHEBI:57400"/>
        <dbReference type="ChEBI" id="CHEBI:57540"/>
        <dbReference type="ChEBI" id="CHEBI:57945"/>
        <dbReference type="ChEBI" id="CHEBI:606564"/>
        <dbReference type="EC" id="1.1.1.141"/>
    </reaction>
    <physiologicalReaction direction="left-to-right" evidence="18">
        <dbReference type="Rhea" id="RHEA:11877"/>
    </physiologicalReaction>
</comment>
<dbReference type="PANTHER" id="PTHR44229:SF4">
    <property type="entry name" value="15-HYDROXYPROSTAGLANDIN DEHYDROGENASE [NAD(+)]"/>
    <property type="match status" value="1"/>
</dbReference>
<name>A0A8S4DH06_PLUXY</name>
<dbReference type="GO" id="GO:0005737">
    <property type="term" value="C:cytoplasm"/>
    <property type="evidence" value="ECO:0007669"/>
    <property type="project" value="TreeGrafter"/>
</dbReference>
<comment type="catalytic activity">
    <reaction evidence="14">
        <text>resolvin D1 + NAD(+) = 17-oxoresolvin D1 + NADH + H(+)</text>
        <dbReference type="Rhea" id="RHEA:50128"/>
        <dbReference type="ChEBI" id="CHEBI:15378"/>
        <dbReference type="ChEBI" id="CHEBI:57540"/>
        <dbReference type="ChEBI" id="CHEBI:57945"/>
        <dbReference type="ChEBI" id="CHEBI:132079"/>
        <dbReference type="ChEBI" id="CHEBI:132081"/>
    </reaction>
    <physiologicalReaction direction="left-to-right" evidence="14">
        <dbReference type="Rhea" id="RHEA:50129"/>
    </physiologicalReaction>
</comment>
<dbReference type="PROSITE" id="PS00061">
    <property type="entry name" value="ADH_SHORT"/>
    <property type="match status" value="1"/>
</dbReference>
<keyword evidence="2" id="KW-0560">Oxidoreductase</keyword>
<comment type="catalytic activity">
    <reaction evidence="12">
        <text>15-oxo-(5S,6R)-dihydroxy-(7E,9E,11Z)-eicosatrienoate + NADH + H(+) = (5S,6R,15S)-trihydroxy-(7E,9E,11Z)-eicosatrienoate + NAD(+)</text>
        <dbReference type="Rhea" id="RHEA:41596"/>
        <dbReference type="ChEBI" id="CHEBI:15378"/>
        <dbReference type="ChEBI" id="CHEBI:57540"/>
        <dbReference type="ChEBI" id="CHEBI:57945"/>
        <dbReference type="ChEBI" id="CHEBI:78325"/>
        <dbReference type="ChEBI" id="CHEBI:78329"/>
    </reaction>
    <physiologicalReaction direction="left-to-right" evidence="12">
        <dbReference type="Rhea" id="RHEA:41597"/>
    </physiologicalReaction>
</comment>
<accession>A0A8S4DH06</accession>
<evidence type="ECO:0000256" key="7">
    <source>
        <dbReference type="ARBA" id="ARBA00042026"/>
    </source>
</evidence>
<evidence type="ECO:0000256" key="21">
    <source>
        <dbReference type="ARBA" id="ARBA00049188"/>
    </source>
</evidence>
<comment type="catalytic activity">
    <reaction evidence="9">
        <text>prostaglandin E1 + NAD(+) = 15-oxoprostaglandin E1 + NADH + H(+)</text>
        <dbReference type="Rhea" id="RHEA:16477"/>
        <dbReference type="ChEBI" id="CHEBI:15378"/>
        <dbReference type="ChEBI" id="CHEBI:57397"/>
        <dbReference type="ChEBI" id="CHEBI:57401"/>
        <dbReference type="ChEBI" id="CHEBI:57540"/>
        <dbReference type="ChEBI" id="CHEBI:57945"/>
    </reaction>
    <physiologicalReaction direction="left-to-right" evidence="9">
        <dbReference type="Rhea" id="RHEA:16478"/>
    </physiologicalReaction>
</comment>
<evidence type="ECO:0000256" key="8">
    <source>
        <dbReference type="ARBA" id="ARBA00045705"/>
    </source>
</evidence>
<evidence type="ECO:0000256" key="15">
    <source>
        <dbReference type="ARBA" id="ARBA00048393"/>
    </source>
</evidence>
<dbReference type="InterPro" id="IPR036291">
    <property type="entry name" value="NAD(P)-bd_dom_sf"/>
</dbReference>
<dbReference type="GO" id="GO:0047034">
    <property type="term" value="F:15-hydroxyicosatetraenoate dehydrogenase activity"/>
    <property type="evidence" value="ECO:0007669"/>
    <property type="project" value="UniProtKB-EC"/>
</dbReference>
<comment type="catalytic activity">
    <reaction evidence="21">
        <text>resolvin E1 + NAD(+) = 18-oxo-resolvin E1 + NADH + H(+)</text>
        <dbReference type="Rhea" id="RHEA:49244"/>
        <dbReference type="ChEBI" id="CHEBI:15378"/>
        <dbReference type="ChEBI" id="CHEBI:57540"/>
        <dbReference type="ChEBI" id="CHEBI:57945"/>
        <dbReference type="ChEBI" id="CHEBI:91000"/>
        <dbReference type="ChEBI" id="CHEBI:91001"/>
    </reaction>
    <physiologicalReaction direction="left-to-right" evidence="21">
        <dbReference type="Rhea" id="RHEA:49245"/>
    </physiologicalReaction>
</comment>
<reference evidence="23" key="1">
    <citation type="submission" date="2020-11" db="EMBL/GenBank/DDBJ databases">
        <authorList>
            <person name="Whiteford S."/>
        </authorList>
    </citation>
    <scope>NUCLEOTIDE SEQUENCE</scope>
</reference>
<evidence type="ECO:0000256" key="5">
    <source>
        <dbReference type="ARBA" id="ARBA00040276"/>
    </source>
</evidence>
<dbReference type="PANTHER" id="PTHR44229">
    <property type="entry name" value="15-HYDROXYPROSTAGLANDIN DEHYDROGENASE [NAD(+)]"/>
    <property type="match status" value="1"/>
</dbReference>
<dbReference type="EC" id="1.1.1.232" evidence="4"/>
<dbReference type="EMBL" id="CAJHNJ030000004">
    <property type="protein sequence ID" value="CAG9096201.1"/>
    <property type="molecule type" value="Genomic_DNA"/>
</dbReference>
<dbReference type="AlphaFoldDB" id="A0A8S4DH06"/>
<dbReference type="Pfam" id="PF00106">
    <property type="entry name" value="adh_short"/>
    <property type="match status" value="1"/>
</dbReference>
<comment type="catalytic activity">
    <reaction evidence="20">
        <text>(15S)-hydroxy-(5Z,8Z,11Z,13E)-eicosatetraenoate + NAD(+) = 15-oxo-(5Z,8Z,11Z,13E)-eicosatetraenoate + NADH + H(+)</text>
        <dbReference type="Rhea" id="RHEA:23260"/>
        <dbReference type="ChEBI" id="CHEBI:15378"/>
        <dbReference type="ChEBI" id="CHEBI:57409"/>
        <dbReference type="ChEBI" id="CHEBI:57410"/>
        <dbReference type="ChEBI" id="CHEBI:57540"/>
        <dbReference type="ChEBI" id="CHEBI:57945"/>
        <dbReference type="EC" id="1.1.1.232"/>
    </reaction>
    <physiologicalReaction direction="left-to-right" evidence="20">
        <dbReference type="Rhea" id="RHEA:23261"/>
    </physiologicalReaction>
</comment>
<evidence type="ECO:0000313" key="24">
    <source>
        <dbReference type="Proteomes" id="UP000653454"/>
    </source>
</evidence>
<evidence type="ECO:0000256" key="13">
    <source>
        <dbReference type="ARBA" id="ARBA00048144"/>
    </source>
</evidence>
<comment type="catalytic activity">
    <reaction evidence="17">
        <text>prostaglandin A1 + NAD(+) = 15-oxo-prostaglandin A1 + NADH + H(+)</text>
        <dbReference type="Rhea" id="RHEA:41263"/>
        <dbReference type="ChEBI" id="CHEBI:15378"/>
        <dbReference type="ChEBI" id="CHEBI:57398"/>
        <dbReference type="ChEBI" id="CHEBI:57540"/>
        <dbReference type="ChEBI" id="CHEBI:57945"/>
        <dbReference type="ChEBI" id="CHEBI:85072"/>
    </reaction>
    <physiologicalReaction direction="left-to-right" evidence="17">
        <dbReference type="Rhea" id="RHEA:41264"/>
    </physiologicalReaction>
</comment>
<evidence type="ECO:0000256" key="3">
    <source>
        <dbReference type="ARBA" id="ARBA00038968"/>
    </source>
</evidence>
<comment type="catalytic activity">
    <reaction evidence="13">
        <text>(11R)-hydroxy-(5Z,8Z,12E,14Z)-eicosatetraenoate + NAD(+) = 11-oxo-(5Z,8Z,12E,14Z)-eicosatetraenoate + NADH + H(+)</text>
        <dbReference type="Rhea" id="RHEA:48640"/>
        <dbReference type="ChEBI" id="CHEBI:15378"/>
        <dbReference type="ChEBI" id="CHEBI:57540"/>
        <dbReference type="ChEBI" id="CHEBI:57945"/>
        <dbReference type="ChEBI" id="CHEBI:78836"/>
        <dbReference type="ChEBI" id="CHEBI:90697"/>
    </reaction>
    <physiologicalReaction direction="left-to-right" evidence="13">
        <dbReference type="Rhea" id="RHEA:48641"/>
    </physiologicalReaction>
</comment>
<comment type="catalytic activity">
    <reaction evidence="15">
        <text>resolvin D2 + NAD(+) = 7-oxoresolvin D2 + NADH + H(+)</text>
        <dbReference type="Rhea" id="RHEA:53584"/>
        <dbReference type="ChEBI" id="CHEBI:15378"/>
        <dbReference type="ChEBI" id="CHEBI:57540"/>
        <dbReference type="ChEBI" id="CHEBI:57945"/>
        <dbReference type="ChEBI" id="CHEBI:133367"/>
        <dbReference type="ChEBI" id="CHEBI:137497"/>
    </reaction>
    <physiologicalReaction direction="left-to-right" evidence="15">
        <dbReference type="Rhea" id="RHEA:53585"/>
    </physiologicalReaction>
</comment>
<sequence>MVWDEVKQCLVLSDAVCLVTGGAAGVGAALVSSLLTENAQHVAFLDIEEKKGAALETQLNAKFGALRAKFIKCDIANEDELTRAYKLVTDKYRRLDVVVNNAAVLSRDGENSGRMVDVNFKASVNSTFKAVEAMSAENGGSGGVVVNISSLLALNQDSRLAVYSATKAAVLQFTVTLGKEPFYTNSKVRLLTVCPGPTDTAIYHRQNLQNHPAHLTQPYFQKQSVESAVLGIIEVIKTGASGSVWKVADDEPAQDISQHVKKGFTVFSSVVKK</sequence>
<evidence type="ECO:0000256" key="17">
    <source>
        <dbReference type="ARBA" id="ARBA00048611"/>
    </source>
</evidence>
<proteinExistence type="inferred from homology"/>
<evidence type="ECO:0000313" key="23">
    <source>
        <dbReference type="EMBL" id="CAG9096201.1"/>
    </source>
</evidence>